<feature type="non-terminal residue" evidence="2">
    <location>
        <position position="295"/>
    </location>
</feature>
<sequence>KSGDESCGSGVRSGEDGGGHSMRSSSDSGDGDDWSKTKAEDVKFGLQNDDTEQIHEEEEVDIPGKGDDVTANDETRIEKDIDSSSQMKWAIKFEITNKITDKRVEDDIDSKAIETNLEENQSGSDHNNTICEKENDYEKEAFAQLKNTEQVLCASNELRSTSVFQSNFEVIEWSCNKSSLSVNDLGSDLAPAMFSTSIKVPDITAADSSTSASNNILNIIEPDSSSSNNKMNLLSLVTDVNLNCHDSYKPAVEVKITEQIETPLLDKLRLDDSLNVQDSVEDQTNPGDTLESSDP</sequence>
<reference evidence="2" key="1">
    <citation type="submission" date="2014-12" db="EMBL/GenBank/DDBJ databases">
        <title>Insight into the proteome of Arion vulgaris.</title>
        <authorList>
            <person name="Aradska J."/>
            <person name="Bulat T."/>
            <person name="Smidak R."/>
            <person name="Sarate P."/>
            <person name="Gangsoo J."/>
            <person name="Sialana F."/>
            <person name="Bilban M."/>
            <person name="Lubec G."/>
        </authorList>
    </citation>
    <scope>NUCLEOTIDE SEQUENCE</scope>
    <source>
        <tissue evidence="2">Skin</tissue>
    </source>
</reference>
<feature type="compositionally biased region" description="Basic and acidic residues" evidence="1">
    <location>
        <begin position="33"/>
        <end position="43"/>
    </location>
</feature>
<accession>A0A0B6YP83</accession>
<feature type="non-terminal residue" evidence="2">
    <location>
        <position position="1"/>
    </location>
</feature>
<feature type="compositionally biased region" description="Acidic residues" evidence="1">
    <location>
        <begin position="49"/>
        <end position="61"/>
    </location>
</feature>
<organism evidence="2">
    <name type="scientific">Arion vulgaris</name>
    <dbReference type="NCBI Taxonomy" id="1028688"/>
    <lineage>
        <taxon>Eukaryota</taxon>
        <taxon>Metazoa</taxon>
        <taxon>Spiralia</taxon>
        <taxon>Lophotrochozoa</taxon>
        <taxon>Mollusca</taxon>
        <taxon>Gastropoda</taxon>
        <taxon>Heterobranchia</taxon>
        <taxon>Euthyneura</taxon>
        <taxon>Panpulmonata</taxon>
        <taxon>Eupulmonata</taxon>
        <taxon>Stylommatophora</taxon>
        <taxon>Helicina</taxon>
        <taxon>Arionoidea</taxon>
        <taxon>Arionidae</taxon>
        <taxon>Arion</taxon>
    </lineage>
</organism>
<evidence type="ECO:0000256" key="1">
    <source>
        <dbReference type="SAM" id="MobiDB-lite"/>
    </source>
</evidence>
<dbReference type="AlphaFoldDB" id="A0A0B6YP83"/>
<feature type="region of interest" description="Disordered" evidence="1">
    <location>
        <begin position="1"/>
        <end position="76"/>
    </location>
</feature>
<evidence type="ECO:0000313" key="2">
    <source>
        <dbReference type="EMBL" id="CEK57295.1"/>
    </source>
</evidence>
<feature type="compositionally biased region" description="Basic and acidic residues" evidence="1">
    <location>
        <begin position="62"/>
        <end position="76"/>
    </location>
</feature>
<dbReference type="EMBL" id="HACG01010430">
    <property type="protein sequence ID" value="CEK57295.1"/>
    <property type="molecule type" value="Transcribed_RNA"/>
</dbReference>
<feature type="region of interest" description="Disordered" evidence="1">
    <location>
        <begin position="274"/>
        <end position="295"/>
    </location>
</feature>
<proteinExistence type="predicted"/>
<name>A0A0B6YP83_9EUPU</name>
<protein>
    <submittedName>
        <fullName evidence="2">Uncharacterized protein</fullName>
    </submittedName>
</protein>
<gene>
    <name evidence="2" type="primary">ORF29797</name>
</gene>